<dbReference type="Pfam" id="PF01614">
    <property type="entry name" value="IclR_C"/>
    <property type="match status" value="1"/>
</dbReference>
<dbReference type="PANTHER" id="PTHR30136">
    <property type="entry name" value="HELIX-TURN-HELIX TRANSCRIPTIONAL REGULATOR, ICLR FAMILY"/>
    <property type="match status" value="1"/>
</dbReference>
<dbReference type="PROSITE" id="PS51077">
    <property type="entry name" value="HTH_ICLR"/>
    <property type="match status" value="1"/>
</dbReference>
<keyword evidence="2" id="KW-0238">DNA-binding</keyword>
<dbReference type="SUPFAM" id="SSF55781">
    <property type="entry name" value="GAF domain-like"/>
    <property type="match status" value="1"/>
</dbReference>
<sequence>MVCLDKTGSQYIIASVDRAVELLLLLGRHRRDMGVTELAKELGVQKSTIHSLLQTLMLRGFVRQTDSGRYTLGYGLIRLGEACAEQLDIREIARPLMAELANETQEIALLAVLSGTELIIIDKVEPQRPFFIIPKFDFSITLHSTAIGKVLLANAPPAIVSEVLQRGVEQFTPYTLTDRDALMGELAQVREQGFAVGCNETIEGVTCIAVPVHDALGKVAAALSVSSASSALETQRYETLVRILREKSGKIARRLGYQPV</sequence>
<evidence type="ECO:0000313" key="6">
    <source>
        <dbReference type="EMBL" id="MDT8901445.1"/>
    </source>
</evidence>
<keyword evidence="1" id="KW-0805">Transcription regulation</keyword>
<feature type="domain" description="HTH iclR-type" evidence="4">
    <location>
        <begin position="13"/>
        <end position="74"/>
    </location>
</feature>
<dbReference type="InterPro" id="IPR036388">
    <property type="entry name" value="WH-like_DNA-bd_sf"/>
</dbReference>
<keyword evidence="3" id="KW-0804">Transcription</keyword>
<dbReference type="PANTHER" id="PTHR30136:SF35">
    <property type="entry name" value="HTH-TYPE TRANSCRIPTIONAL REGULATOR RV1719"/>
    <property type="match status" value="1"/>
</dbReference>
<dbReference type="InterPro" id="IPR014757">
    <property type="entry name" value="Tscrpt_reg_IclR_C"/>
</dbReference>
<accession>A0ABU3NXA7</accession>
<dbReference type="Pfam" id="PF09339">
    <property type="entry name" value="HTH_IclR"/>
    <property type="match status" value="1"/>
</dbReference>
<organism evidence="6 7">
    <name type="scientific">Anaeroselena agilis</name>
    <dbReference type="NCBI Taxonomy" id="3063788"/>
    <lineage>
        <taxon>Bacteria</taxon>
        <taxon>Bacillati</taxon>
        <taxon>Bacillota</taxon>
        <taxon>Negativicutes</taxon>
        <taxon>Acetonemataceae</taxon>
        <taxon>Anaeroselena</taxon>
    </lineage>
</organism>
<dbReference type="InterPro" id="IPR005471">
    <property type="entry name" value="Tscrpt_reg_IclR_N"/>
</dbReference>
<dbReference type="Gene3D" id="3.30.450.40">
    <property type="match status" value="1"/>
</dbReference>
<dbReference type="SMART" id="SM00346">
    <property type="entry name" value="HTH_ICLR"/>
    <property type="match status" value="1"/>
</dbReference>
<dbReference type="RefSeq" id="WP_413779956.1">
    <property type="nucleotide sequence ID" value="NZ_JAUOZS010000001.1"/>
</dbReference>
<proteinExistence type="predicted"/>
<dbReference type="Gene3D" id="1.10.10.10">
    <property type="entry name" value="Winged helix-like DNA-binding domain superfamily/Winged helix DNA-binding domain"/>
    <property type="match status" value="1"/>
</dbReference>
<feature type="domain" description="IclR-ED" evidence="5">
    <location>
        <begin position="75"/>
        <end position="257"/>
    </location>
</feature>
<dbReference type="InterPro" id="IPR029016">
    <property type="entry name" value="GAF-like_dom_sf"/>
</dbReference>
<evidence type="ECO:0000256" key="2">
    <source>
        <dbReference type="ARBA" id="ARBA00023125"/>
    </source>
</evidence>
<name>A0ABU3NXA7_9FIRM</name>
<dbReference type="SUPFAM" id="SSF46785">
    <property type="entry name" value="Winged helix' DNA-binding domain"/>
    <property type="match status" value="1"/>
</dbReference>
<keyword evidence="7" id="KW-1185">Reference proteome</keyword>
<reference evidence="6 7" key="1">
    <citation type="submission" date="2023-07" db="EMBL/GenBank/DDBJ databases">
        <title>The novel representative of Negativicutes class, Anaeroselena agilis gen. nov. sp. nov.</title>
        <authorList>
            <person name="Prokofeva M.I."/>
            <person name="Elcheninov A.G."/>
            <person name="Klyukina A."/>
            <person name="Kublanov I.V."/>
            <person name="Frolov E.N."/>
            <person name="Podosokorskaya O.A."/>
        </authorList>
    </citation>
    <scope>NUCLEOTIDE SEQUENCE [LARGE SCALE GENOMIC DNA]</scope>
    <source>
        <strain evidence="6 7">4137-cl</strain>
    </source>
</reference>
<protein>
    <submittedName>
        <fullName evidence="6">IclR family transcriptional regulator</fullName>
    </submittedName>
</protein>
<evidence type="ECO:0000256" key="1">
    <source>
        <dbReference type="ARBA" id="ARBA00023015"/>
    </source>
</evidence>
<evidence type="ECO:0000259" key="5">
    <source>
        <dbReference type="PROSITE" id="PS51078"/>
    </source>
</evidence>
<dbReference type="Proteomes" id="UP001254848">
    <property type="component" value="Unassembled WGS sequence"/>
</dbReference>
<dbReference type="InterPro" id="IPR050707">
    <property type="entry name" value="HTH_MetabolicPath_Reg"/>
</dbReference>
<gene>
    <name evidence="6" type="ORF">Q4T40_09355</name>
</gene>
<evidence type="ECO:0000256" key="3">
    <source>
        <dbReference type="ARBA" id="ARBA00023163"/>
    </source>
</evidence>
<evidence type="ECO:0000259" key="4">
    <source>
        <dbReference type="PROSITE" id="PS51077"/>
    </source>
</evidence>
<comment type="caution">
    <text evidence="6">The sequence shown here is derived from an EMBL/GenBank/DDBJ whole genome shotgun (WGS) entry which is preliminary data.</text>
</comment>
<dbReference type="EMBL" id="JAUOZS010000001">
    <property type="protein sequence ID" value="MDT8901445.1"/>
    <property type="molecule type" value="Genomic_DNA"/>
</dbReference>
<evidence type="ECO:0000313" key="7">
    <source>
        <dbReference type="Proteomes" id="UP001254848"/>
    </source>
</evidence>
<dbReference type="InterPro" id="IPR036390">
    <property type="entry name" value="WH_DNA-bd_sf"/>
</dbReference>
<dbReference type="PROSITE" id="PS51078">
    <property type="entry name" value="ICLR_ED"/>
    <property type="match status" value="1"/>
</dbReference>